<proteinExistence type="predicted"/>
<feature type="region of interest" description="Disordered" evidence="1">
    <location>
        <begin position="81"/>
        <end position="144"/>
    </location>
</feature>
<feature type="compositionally biased region" description="Polar residues" evidence="1">
    <location>
        <begin position="163"/>
        <end position="179"/>
    </location>
</feature>
<organism evidence="3 4">
    <name type="scientific">Gilvirhabdus luticola</name>
    <dbReference type="NCBI Taxonomy" id="3079858"/>
    <lineage>
        <taxon>Bacteria</taxon>
        <taxon>Pseudomonadati</taxon>
        <taxon>Bacteroidota</taxon>
        <taxon>Flavobacteriia</taxon>
        <taxon>Flavobacteriales</taxon>
        <taxon>Flavobacteriaceae</taxon>
        <taxon>Gilvirhabdus</taxon>
    </lineage>
</organism>
<feature type="region of interest" description="Disordered" evidence="1">
    <location>
        <begin position="200"/>
        <end position="224"/>
    </location>
</feature>
<keyword evidence="2" id="KW-1133">Transmembrane helix</keyword>
<comment type="caution">
    <text evidence="3">The sequence shown here is derived from an EMBL/GenBank/DDBJ whole genome shotgun (WGS) entry which is preliminary data.</text>
</comment>
<dbReference type="EMBL" id="JAWHTF010000001">
    <property type="protein sequence ID" value="MDU8884605.1"/>
    <property type="molecule type" value="Genomic_DNA"/>
</dbReference>
<keyword evidence="2" id="KW-0472">Membrane</keyword>
<dbReference type="Proteomes" id="UP001268651">
    <property type="component" value="Unassembled WGS sequence"/>
</dbReference>
<evidence type="ECO:0000256" key="2">
    <source>
        <dbReference type="SAM" id="Phobius"/>
    </source>
</evidence>
<feature type="transmembrane region" description="Helical" evidence="2">
    <location>
        <begin position="46"/>
        <end position="68"/>
    </location>
</feature>
<feature type="compositionally biased region" description="Polar residues" evidence="1">
    <location>
        <begin position="83"/>
        <end position="97"/>
    </location>
</feature>
<dbReference type="RefSeq" id="WP_316660322.1">
    <property type="nucleotide sequence ID" value="NZ_JAWHTF010000001.1"/>
</dbReference>
<name>A0ABU3U2H4_9FLAO</name>
<evidence type="ECO:0000256" key="1">
    <source>
        <dbReference type="SAM" id="MobiDB-lite"/>
    </source>
</evidence>
<evidence type="ECO:0000313" key="4">
    <source>
        <dbReference type="Proteomes" id="UP001268651"/>
    </source>
</evidence>
<feature type="compositionally biased region" description="Polar residues" evidence="1">
    <location>
        <begin position="105"/>
        <end position="117"/>
    </location>
</feature>
<protein>
    <recommendedName>
        <fullName evidence="5">Outer membrane protein beta-barrel domain-containing protein</fullName>
    </recommendedName>
</protein>
<reference evidence="3 4" key="1">
    <citation type="submission" date="2023-10" db="EMBL/GenBank/DDBJ databases">
        <title>Marimonas sp. nov. isolated from tidal mud flat.</title>
        <authorList>
            <person name="Jaincy N.J."/>
            <person name="Srinivasan S."/>
            <person name="Lee S.-S."/>
        </authorList>
    </citation>
    <scope>NUCLEOTIDE SEQUENCE [LARGE SCALE GENOMIC DNA]</scope>
    <source>
        <strain evidence="3 4">MJ-SS3</strain>
    </source>
</reference>
<keyword evidence="2" id="KW-0812">Transmembrane</keyword>
<accession>A0ABU3U2H4</accession>
<evidence type="ECO:0000313" key="3">
    <source>
        <dbReference type="EMBL" id="MDU8884605.1"/>
    </source>
</evidence>
<evidence type="ECO:0008006" key="5">
    <source>
        <dbReference type="Google" id="ProtNLM"/>
    </source>
</evidence>
<keyword evidence="4" id="KW-1185">Reference proteome</keyword>
<feature type="region of interest" description="Disordered" evidence="1">
    <location>
        <begin position="163"/>
        <end position="183"/>
    </location>
</feature>
<gene>
    <name evidence="3" type="ORF">RXV94_00435</name>
</gene>
<sequence length="524" mass="57600">MSEKKHIDRIFQERLKGFEAIPDDAVWENIKSELEKEKDDDKLIPIWWRYAGVAALLLLFLSIGGLMFNNDANSEPEIKVVDSENTTSSGNSTLQNLSDDEKNSVDLNLDSNQNESLASEDKISPQSKQESNIDNTNKNLNNSAISVDIPNDVIDNETNIATTTSSNKDLNNEGLTNDNGVPKNIDNSIALDNKTNINQGVPSNSAAITSQKSDDNLPQDNTSAEDLQKIKSNKSLVDDSPIIVAQNDITEEEDELVNIASVDSLSIEEEIAKIEDLKNIIEEEKNLNRWSISPNVAPVYFNSLGNGSSIDEQFNQNSKTGEINMSYGVTGSYAINDKLVVRAGINKVNLGYNTNDILVFETTGKGPNSALLSNVSENKNDTHLSIVNARSVVLDQNSNIVNTSNVGSINQALGFVEIPIELQYNILNTKLGVNIIGGFSSFFLSENELRSEINGNSTLIGEANNVNDISYSANLGLGLNYSFSKSFNFNLEPIFKYQINTFNNVSGSFNPYFIGFYTGFSFKF</sequence>
<feature type="compositionally biased region" description="Polar residues" evidence="1">
    <location>
        <begin position="124"/>
        <end position="144"/>
    </location>
</feature>